<dbReference type="PROSITE" id="PS50011">
    <property type="entry name" value="PROTEIN_KINASE_DOM"/>
    <property type="match status" value="1"/>
</dbReference>
<dbReference type="GO" id="GO:0004693">
    <property type="term" value="F:cyclin-dependent protein serine/threonine kinase activity"/>
    <property type="evidence" value="ECO:0007669"/>
    <property type="project" value="TreeGrafter"/>
</dbReference>
<evidence type="ECO:0000256" key="4">
    <source>
        <dbReference type="ARBA" id="ARBA00022679"/>
    </source>
</evidence>
<keyword evidence="3 9" id="KW-0723">Serine/threonine-protein kinase</keyword>
<dbReference type="SMART" id="SM00220">
    <property type="entry name" value="S_TKc"/>
    <property type="match status" value="1"/>
</dbReference>
<dbReference type="InterPro" id="IPR017441">
    <property type="entry name" value="Protein_kinase_ATP_BS"/>
</dbReference>
<name>S9UMU4_9TRYP</name>
<dbReference type="Gene3D" id="1.10.510.10">
    <property type="entry name" value="Transferase(Phosphotransferase) domain 1"/>
    <property type="match status" value="1"/>
</dbReference>
<dbReference type="GO" id="GO:0045944">
    <property type="term" value="P:positive regulation of transcription by RNA polymerase II"/>
    <property type="evidence" value="ECO:0007669"/>
    <property type="project" value="TreeGrafter"/>
</dbReference>
<dbReference type="FunFam" id="1.10.510.10:FF:000624">
    <property type="entry name" value="Mitogen-activated protein kinase"/>
    <property type="match status" value="1"/>
</dbReference>
<keyword evidence="5 8" id="KW-0547">Nucleotide-binding</keyword>
<dbReference type="EC" id="2.7.11.23" evidence="2"/>
<evidence type="ECO:0000259" key="10">
    <source>
        <dbReference type="PROSITE" id="PS50011"/>
    </source>
</evidence>
<dbReference type="PROSITE" id="PS00108">
    <property type="entry name" value="PROTEIN_KINASE_ST"/>
    <property type="match status" value="1"/>
</dbReference>
<sequence>MFADFLCIFFPLSIFFLLLPLFLLVLLHCLIMENYIPGAVIGSGQYGTVRKGLVRHTGVPVAIKQIRVGRTTEGIPHPVARELLIVSRLDHPFVVKVVDVFPHYSCMVIVMERCKMDLGAFIRQFSICTPLDLSSVRHLLKMLLTALAYVHKMGILHRDVKPANCFLTGNGVLKLGDFGLSRFKADDMSHEVVSRWYRAPELLFGRRSYGAEIDIWSAGCIFAELLRGAPGPLFSGDGDLNQLSKIFDVLGTPSGEAVSIYEELPDWDKVHFDAKTGCGLTQLFPFSPATALDLLSSMLSLNPRTRVSAVDALRHSFFDEV</sequence>
<dbReference type="InterPro" id="IPR008271">
    <property type="entry name" value="Ser/Thr_kinase_AS"/>
</dbReference>
<dbReference type="OrthoDB" id="240895at2759"/>
<evidence type="ECO:0000256" key="5">
    <source>
        <dbReference type="ARBA" id="ARBA00022741"/>
    </source>
</evidence>
<dbReference type="InterPro" id="IPR050108">
    <property type="entry name" value="CDK"/>
</dbReference>
<dbReference type="GO" id="GO:0005737">
    <property type="term" value="C:cytoplasm"/>
    <property type="evidence" value="ECO:0007669"/>
    <property type="project" value="TreeGrafter"/>
</dbReference>
<evidence type="ECO:0000256" key="7">
    <source>
        <dbReference type="ARBA" id="ARBA00022840"/>
    </source>
</evidence>
<keyword evidence="4" id="KW-0808">Transferase</keyword>
<dbReference type="PROSITE" id="PS00107">
    <property type="entry name" value="PROTEIN_KINASE_ATP"/>
    <property type="match status" value="1"/>
</dbReference>
<feature type="binding site" evidence="8">
    <location>
        <position position="64"/>
    </location>
    <ligand>
        <name>ATP</name>
        <dbReference type="ChEBI" id="CHEBI:30616"/>
    </ligand>
</feature>
<evidence type="ECO:0000256" key="9">
    <source>
        <dbReference type="RuleBase" id="RU000304"/>
    </source>
</evidence>
<evidence type="ECO:0000313" key="12">
    <source>
        <dbReference type="Proteomes" id="UP000015354"/>
    </source>
</evidence>
<dbReference type="Gene3D" id="3.30.200.20">
    <property type="entry name" value="Phosphorylase Kinase, domain 1"/>
    <property type="match status" value="1"/>
</dbReference>
<feature type="domain" description="Protein kinase" evidence="10">
    <location>
        <begin position="35"/>
        <end position="318"/>
    </location>
</feature>
<dbReference type="GO" id="GO:0005524">
    <property type="term" value="F:ATP binding"/>
    <property type="evidence" value="ECO:0007669"/>
    <property type="project" value="UniProtKB-UniRule"/>
</dbReference>
<dbReference type="InterPro" id="IPR011009">
    <property type="entry name" value="Kinase-like_dom_sf"/>
</dbReference>
<dbReference type="EMBL" id="ATMH01004159">
    <property type="protein sequence ID" value="EPY30253.1"/>
    <property type="molecule type" value="Genomic_DNA"/>
</dbReference>
<dbReference type="Pfam" id="PF00069">
    <property type="entry name" value="Pkinase"/>
    <property type="match status" value="1"/>
</dbReference>
<dbReference type="AlphaFoldDB" id="S9UMU4"/>
<evidence type="ECO:0000256" key="3">
    <source>
        <dbReference type="ARBA" id="ARBA00022527"/>
    </source>
</evidence>
<accession>S9UMU4</accession>
<dbReference type="InterPro" id="IPR000719">
    <property type="entry name" value="Prot_kinase_dom"/>
</dbReference>
<keyword evidence="12" id="KW-1185">Reference proteome</keyword>
<evidence type="ECO:0000256" key="6">
    <source>
        <dbReference type="ARBA" id="ARBA00022777"/>
    </source>
</evidence>
<proteinExistence type="inferred from homology"/>
<dbReference type="GO" id="GO:0008353">
    <property type="term" value="F:RNA polymerase II CTD heptapeptide repeat kinase activity"/>
    <property type="evidence" value="ECO:0007669"/>
    <property type="project" value="UniProtKB-EC"/>
</dbReference>
<evidence type="ECO:0000313" key="11">
    <source>
        <dbReference type="EMBL" id="EPY30253.1"/>
    </source>
</evidence>
<dbReference type="GO" id="GO:0070985">
    <property type="term" value="C:transcription factor TFIIK complex"/>
    <property type="evidence" value="ECO:0007669"/>
    <property type="project" value="TreeGrafter"/>
</dbReference>
<evidence type="ECO:0000256" key="8">
    <source>
        <dbReference type="PROSITE-ProRule" id="PRU10141"/>
    </source>
</evidence>
<keyword evidence="6 11" id="KW-0418">Kinase</keyword>
<comment type="similarity">
    <text evidence="1">Belongs to the protein kinase superfamily. CMGC Ser/Thr protein kinase family. CDC2/CDKX subfamily.</text>
</comment>
<evidence type="ECO:0000256" key="1">
    <source>
        <dbReference type="ARBA" id="ARBA00006485"/>
    </source>
</evidence>
<keyword evidence="7 8" id="KW-0067">ATP-binding</keyword>
<reference evidence="11 12" key="1">
    <citation type="journal article" date="2013" name="PLoS ONE">
        <title>Predicting the Proteins of Angomonas deanei, Strigomonas culicis and Their Respective Endosymbionts Reveals New Aspects of the Trypanosomatidae Family.</title>
        <authorList>
            <person name="Motta M.C."/>
            <person name="Martins A.C."/>
            <person name="de Souza S.S."/>
            <person name="Catta-Preta C.M."/>
            <person name="Silva R."/>
            <person name="Klein C.C."/>
            <person name="de Almeida L.G."/>
            <person name="de Lima Cunha O."/>
            <person name="Ciapina L.P."/>
            <person name="Brocchi M."/>
            <person name="Colabardini A.C."/>
            <person name="de Araujo Lima B."/>
            <person name="Machado C.R."/>
            <person name="de Almeida Soares C.M."/>
            <person name="Probst C.M."/>
            <person name="de Menezes C.B."/>
            <person name="Thompson C.E."/>
            <person name="Bartholomeu D.C."/>
            <person name="Gradia D.F."/>
            <person name="Pavoni D.P."/>
            <person name="Grisard E.C."/>
            <person name="Fantinatti-Garboggini F."/>
            <person name="Marchini F.K."/>
            <person name="Rodrigues-Luiz G.F."/>
            <person name="Wagner G."/>
            <person name="Goldman G.H."/>
            <person name="Fietto J.L."/>
            <person name="Elias M.C."/>
            <person name="Goldman M.H."/>
            <person name="Sagot M.F."/>
            <person name="Pereira M."/>
            <person name="Stoco P.H."/>
            <person name="de Mendonca-Neto R.P."/>
            <person name="Teixeira S.M."/>
            <person name="Maciel T.E."/>
            <person name="de Oliveira Mendes T.A."/>
            <person name="Urmenyi T.P."/>
            <person name="de Souza W."/>
            <person name="Schenkman S."/>
            <person name="de Vasconcelos A.T."/>
        </authorList>
    </citation>
    <scope>NUCLEOTIDE SEQUENCE [LARGE SCALE GENOMIC DNA]</scope>
</reference>
<protein>
    <recommendedName>
        <fullName evidence="2">[RNA-polymerase]-subunit kinase</fullName>
        <ecNumber evidence="2">2.7.11.23</ecNumber>
    </recommendedName>
</protein>
<dbReference type="SUPFAM" id="SSF56112">
    <property type="entry name" value="Protein kinase-like (PK-like)"/>
    <property type="match status" value="1"/>
</dbReference>
<dbReference type="PANTHER" id="PTHR24056:SF0">
    <property type="entry name" value="CYCLIN-DEPENDENT KINASE 7"/>
    <property type="match status" value="1"/>
</dbReference>
<dbReference type="Proteomes" id="UP000015354">
    <property type="component" value="Unassembled WGS sequence"/>
</dbReference>
<comment type="caution">
    <text evidence="11">The sequence shown here is derived from an EMBL/GenBank/DDBJ whole genome shotgun (WGS) entry which is preliminary data.</text>
</comment>
<dbReference type="PANTHER" id="PTHR24056">
    <property type="entry name" value="CELL DIVISION PROTEIN KINASE"/>
    <property type="match status" value="1"/>
</dbReference>
<organism evidence="11 12">
    <name type="scientific">Strigomonas culicis</name>
    <dbReference type="NCBI Taxonomy" id="28005"/>
    <lineage>
        <taxon>Eukaryota</taxon>
        <taxon>Discoba</taxon>
        <taxon>Euglenozoa</taxon>
        <taxon>Kinetoplastea</taxon>
        <taxon>Metakinetoplastina</taxon>
        <taxon>Trypanosomatida</taxon>
        <taxon>Trypanosomatidae</taxon>
        <taxon>Strigomonadinae</taxon>
        <taxon>Strigomonas</taxon>
    </lineage>
</organism>
<evidence type="ECO:0000256" key="2">
    <source>
        <dbReference type="ARBA" id="ARBA00012409"/>
    </source>
</evidence>
<gene>
    <name evidence="11" type="ORF">STCU_04159</name>
</gene>